<name>A0A5B9VWV0_9BACT</name>
<dbReference type="NCBIfam" id="TIGR04294">
    <property type="entry name" value="pre_pil_HX9DG"/>
    <property type="match status" value="1"/>
</dbReference>
<evidence type="ECO:0000313" key="3">
    <source>
        <dbReference type="Proteomes" id="UP000324233"/>
    </source>
</evidence>
<dbReference type="Pfam" id="PF07596">
    <property type="entry name" value="SBP_bac_10"/>
    <property type="match status" value="1"/>
</dbReference>
<feature type="domain" description="DUF1559" evidence="1">
    <location>
        <begin position="33"/>
        <end position="313"/>
    </location>
</feature>
<evidence type="ECO:0000259" key="1">
    <source>
        <dbReference type="Pfam" id="PF07596"/>
    </source>
</evidence>
<keyword evidence="3" id="KW-1185">Reference proteome</keyword>
<dbReference type="PANTHER" id="PTHR30093:SF2">
    <property type="entry name" value="TYPE II SECRETION SYSTEM PROTEIN H"/>
    <property type="match status" value="1"/>
</dbReference>
<proteinExistence type="predicted"/>
<sequence>MRQCGSRGSTLVETLVVAGLVGLLAALMLPAVQAARESARRAVCANNLHQLGIAIHAYDVTWGCFPPASMVNVHSRAGNTVRGSRYSPLTLLLVHLEQVPLYDSLNFAVLTDDVPIFSLAAENITAAGKSVATFVCPSDPASVPDPYGTTNYRCNFGVCGECRSGREDGAFTYRGTRASDFGDGLGFTIAFSEKLVGGYPRGVYRPNRDWILPSDFHGNSRTVEEIRSICSSLSWAASQERVDFHAGRTWMTPSAKFTSFLVSVTPNSPIPDCGHAQTAGGIGVFGARSLHPHGVNVVLADGSVRFIHNEIRQEVWQALGTRAKNEAVDPF</sequence>
<dbReference type="InterPro" id="IPR011453">
    <property type="entry name" value="DUF1559"/>
</dbReference>
<dbReference type="Proteomes" id="UP000324233">
    <property type="component" value="Chromosome"/>
</dbReference>
<reference evidence="2 3" key="1">
    <citation type="submission" date="2019-08" db="EMBL/GenBank/DDBJ databases">
        <title>Deep-cultivation of Planctomycetes and their phenomic and genomic characterization uncovers novel biology.</title>
        <authorList>
            <person name="Wiegand S."/>
            <person name="Jogler M."/>
            <person name="Boedeker C."/>
            <person name="Pinto D."/>
            <person name="Vollmers J."/>
            <person name="Rivas-Marin E."/>
            <person name="Kohn T."/>
            <person name="Peeters S.H."/>
            <person name="Heuer A."/>
            <person name="Rast P."/>
            <person name="Oberbeckmann S."/>
            <person name="Bunk B."/>
            <person name="Jeske O."/>
            <person name="Meyerdierks A."/>
            <person name="Storesund J.E."/>
            <person name="Kallscheuer N."/>
            <person name="Luecker S."/>
            <person name="Lage O.M."/>
            <person name="Pohl T."/>
            <person name="Merkel B.J."/>
            <person name="Hornburger P."/>
            <person name="Mueller R.-W."/>
            <person name="Bruemmer F."/>
            <person name="Labrenz M."/>
            <person name="Spormann A.M."/>
            <person name="Op den Camp H."/>
            <person name="Overmann J."/>
            <person name="Amann R."/>
            <person name="Jetten M.S.M."/>
            <person name="Mascher T."/>
            <person name="Medema M.H."/>
            <person name="Devos D.P."/>
            <person name="Kaster A.-K."/>
            <person name="Ovreas L."/>
            <person name="Rohde M."/>
            <person name="Galperin M.Y."/>
            <person name="Jogler C."/>
        </authorList>
    </citation>
    <scope>NUCLEOTIDE SEQUENCE [LARGE SCALE GENOMIC DNA]</scope>
    <source>
        <strain evidence="2 3">OJF2</strain>
    </source>
</reference>
<dbReference type="PANTHER" id="PTHR30093">
    <property type="entry name" value="GENERAL SECRETION PATHWAY PROTEIN G"/>
    <property type="match status" value="1"/>
</dbReference>
<dbReference type="Gene3D" id="3.30.700.10">
    <property type="entry name" value="Glycoprotein, Type 4 Pilin"/>
    <property type="match status" value="1"/>
</dbReference>
<protein>
    <recommendedName>
        <fullName evidence="1">DUF1559 domain-containing protein</fullName>
    </recommendedName>
</protein>
<dbReference type="EMBL" id="CP042997">
    <property type="protein sequence ID" value="QEH32579.1"/>
    <property type="molecule type" value="Genomic_DNA"/>
</dbReference>
<dbReference type="InterPro" id="IPR045584">
    <property type="entry name" value="Pilin-like"/>
</dbReference>
<gene>
    <name evidence="2" type="ORF">OJF2_10560</name>
</gene>
<dbReference type="RefSeq" id="WP_148591872.1">
    <property type="nucleotide sequence ID" value="NZ_CP042997.1"/>
</dbReference>
<accession>A0A5B9VWV0</accession>
<dbReference type="SUPFAM" id="SSF54523">
    <property type="entry name" value="Pili subunits"/>
    <property type="match status" value="1"/>
</dbReference>
<dbReference type="AlphaFoldDB" id="A0A5B9VWV0"/>
<dbReference type="OrthoDB" id="209901at2"/>
<dbReference type="KEGG" id="agv:OJF2_10560"/>
<organism evidence="2 3">
    <name type="scientific">Aquisphaera giovannonii</name>
    <dbReference type="NCBI Taxonomy" id="406548"/>
    <lineage>
        <taxon>Bacteria</taxon>
        <taxon>Pseudomonadati</taxon>
        <taxon>Planctomycetota</taxon>
        <taxon>Planctomycetia</taxon>
        <taxon>Isosphaerales</taxon>
        <taxon>Isosphaeraceae</taxon>
        <taxon>Aquisphaera</taxon>
    </lineage>
</organism>
<dbReference type="InterPro" id="IPR027558">
    <property type="entry name" value="Pre_pil_HX9DG_C"/>
</dbReference>
<evidence type="ECO:0000313" key="2">
    <source>
        <dbReference type="EMBL" id="QEH32579.1"/>
    </source>
</evidence>